<feature type="region of interest" description="Disordered" evidence="1">
    <location>
        <begin position="492"/>
        <end position="550"/>
    </location>
</feature>
<feature type="compositionally biased region" description="Polar residues" evidence="1">
    <location>
        <begin position="8"/>
        <end position="33"/>
    </location>
</feature>
<dbReference type="KEGG" id="kaf:KAFR_0B06660"/>
<feature type="compositionally biased region" description="Low complexity" evidence="1">
    <location>
        <begin position="492"/>
        <end position="523"/>
    </location>
</feature>
<dbReference type="STRING" id="1071382.H2ARG3"/>
<keyword evidence="3" id="KW-1185">Reference proteome</keyword>
<feature type="compositionally biased region" description="Basic and acidic residues" evidence="1">
    <location>
        <begin position="138"/>
        <end position="147"/>
    </location>
</feature>
<dbReference type="Proteomes" id="UP000005220">
    <property type="component" value="Chromosome 2"/>
</dbReference>
<dbReference type="InParanoid" id="H2ARG3"/>
<feature type="compositionally biased region" description="Basic and acidic residues" evidence="1">
    <location>
        <begin position="187"/>
        <end position="212"/>
    </location>
</feature>
<feature type="compositionally biased region" description="Polar residues" evidence="1">
    <location>
        <begin position="74"/>
        <end position="88"/>
    </location>
</feature>
<feature type="compositionally biased region" description="Basic and acidic residues" evidence="1">
    <location>
        <begin position="109"/>
        <end position="118"/>
    </location>
</feature>
<dbReference type="GO" id="GO:0031929">
    <property type="term" value="P:TOR signaling"/>
    <property type="evidence" value="ECO:0007669"/>
    <property type="project" value="InterPro"/>
</dbReference>
<feature type="region of interest" description="Disordered" evidence="1">
    <location>
        <begin position="251"/>
        <end position="302"/>
    </location>
</feature>
<dbReference type="RefSeq" id="XP_003956098.1">
    <property type="nucleotide sequence ID" value="XM_003956049.1"/>
</dbReference>
<feature type="compositionally biased region" description="Acidic residues" evidence="1">
    <location>
        <begin position="122"/>
        <end position="137"/>
    </location>
</feature>
<dbReference type="Pfam" id="PF10452">
    <property type="entry name" value="TCO89"/>
    <property type="match status" value="2"/>
</dbReference>
<dbReference type="HOGENOM" id="CLU_023420_0_0_1"/>
<evidence type="ECO:0000256" key="1">
    <source>
        <dbReference type="SAM" id="MobiDB-lite"/>
    </source>
</evidence>
<evidence type="ECO:0000313" key="3">
    <source>
        <dbReference type="Proteomes" id="UP000005220"/>
    </source>
</evidence>
<accession>H2ARG3</accession>
<dbReference type="InterPro" id="IPR018857">
    <property type="entry name" value="TORC1_cplx_su_TCO89"/>
</dbReference>
<organism evidence="2 3">
    <name type="scientific">Kazachstania africana (strain ATCC 22294 / BCRC 22015 / CBS 2517 / CECT 1963 / NBRC 1671 / NRRL Y-8276)</name>
    <name type="common">Yeast</name>
    <name type="synonym">Kluyveromyces africanus</name>
    <dbReference type="NCBI Taxonomy" id="1071382"/>
    <lineage>
        <taxon>Eukaryota</taxon>
        <taxon>Fungi</taxon>
        <taxon>Dikarya</taxon>
        <taxon>Ascomycota</taxon>
        <taxon>Saccharomycotina</taxon>
        <taxon>Saccharomycetes</taxon>
        <taxon>Saccharomycetales</taxon>
        <taxon>Saccharomycetaceae</taxon>
        <taxon>Kazachstania</taxon>
    </lineage>
</organism>
<feature type="compositionally biased region" description="Polar residues" evidence="1">
    <location>
        <begin position="531"/>
        <end position="541"/>
    </location>
</feature>
<feature type="region of interest" description="Disordered" evidence="1">
    <location>
        <begin position="1"/>
        <end position="39"/>
    </location>
</feature>
<feature type="region of interest" description="Disordered" evidence="1">
    <location>
        <begin position="74"/>
        <end position="212"/>
    </location>
</feature>
<evidence type="ECO:0000313" key="2">
    <source>
        <dbReference type="EMBL" id="CCF56963.1"/>
    </source>
</evidence>
<feature type="compositionally biased region" description="Polar residues" evidence="1">
    <location>
        <begin position="251"/>
        <end position="275"/>
    </location>
</feature>
<dbReference type="AlphaFoldDB" id="H2ARG3"/>
<dbReference type="FunCoup" id="H2ARG3">
    <property type="interactions" value="187"/>
</dbReference>
<proteinExistence type="predicted"/>
<name>H2ARG3_KAZAF</name>
<dbReference type="OrthoDB" id="5430106at2759"/>
<protein>
    <submittedName>
        <fullName evidence="2">Uncharacterized protein</fullName>
    </submittedName>
</protein>
<sequence length="550" mass="62597">MVQRGRSMDTSTATSIPPRRQFTTSSRTKSTASFKGLRKVLTHESSTLMDSHRAKSMDTLVMRKLNMSGLNMTSLAKVKSNPNTTHSILSPKLKPRRTKSTHSVVSLRDSNDHGDLYKSDSSTDEEVEYFTEDEDIQKEEPEQKGEGKQVASQNKSVEPLSYKPPSELISHDAENGDRSTTQIDQTVGHEQEDDKINHSNIMHDDSPHKLTRQDNNRISATVASNISNGSDQYIPDVILSQSTGIEKKFENPSSIQNSLSNELHTNNKKTQSSYNPVELNNEPAGSTDKSNKNKGTVFSKSHSSLSNFLQKNNLHQSTNHNVAPKETNISNTSHLNSLFHSRKAFDSRASRAQGDINNFTTFLKSNNNNIVSDDRDSRTQKKLWLQRENSLLDLNLSNDYDLISNTSIESKRIFEKISHEYTNVRRFYNPIESSLLRFNKSEGNHIQPSSFSSSAFKIKEFLPTNNSKNNLQRVLSSIWKNELDAFNMDLARQPQQQQQQSQQQQQQQAQQQQRQEQQQQQQRHQSKFGKPNSSIQPTTRAVNKRFENQR</sequence>
<dbReference type="PANTHER" id="PTHR22794:SF2">
    <property type="entry name" value="THAP DOMAIN-CONTAINING PROTEIN 11"/>
    <property type="match status" value="1"/>
</dbReference>
<dbReference type="eggNOG" id="ENOG502QR2V">
    <property type="taxonomic scope" value="Eukaryota"/>
</dbReference>
<dbReference type="GeneID" id="13884844"/>
<reference evidence="2 3" key="1">
    <citation type="journal article" date="2011" name="Proc. Natl. Acad. Sci. U.S.A.">
        <title>Evolutionary erosion of yeast sex chromosomes by mating-type switching accidents.</title>
        <authorList>
            <person name="Gordon J.L."/>
            <person name="Armisen D."/>
            <person name="Proux-Wera E."/>
            <person name="Oheigeartaigh S.S."/>
            <person name="Byrne K.P."/>
            <person name="Wolfe K.H."/>
        </authorList>
    </citation>
    <scope>NUCLEOTIDE SEQUENCE [LARGE SCALE GENOMIC DNA]</scope>
    <source>
        <strain evidence="3">ATCC 22294 / BCRC 22015 / CBS 2517 / CECT 1963 / NBRC 1671 / NRRL Y-8276</strain>
    </source>
</reference>
<dbReference type="PANTHER" id="PTHR22794">
    <property type="entry name" value="THAP DOMAIN PROTEIN 11"/>
    <property type="match status" value="1"/>
</dbReference>
<dbReference type="EMBL" id="HE650822">
    <property type="protein sequence ID" value="CCF56963.1"/>
    <property type="molecule type" value="Genomic_DNA"/>
</dbReference>
<dbReference type="GO" id="GO:0031931">
    <property type="term" value="C:TORC1 complex"/>
    <property type="evidence" value="ECO:0007669"/>
    <property type="project" value="InterPro"/>
</dbReference>
<dbReference type="GO" id="GO:0000329">
    <property type="term" value="C:fungal-type vacuole membrane"/>
    <property type="evidence" value="ECO:0007669"/>
    <property type="project" value="TreeGrafter"/>
</dbReference>
<feature type="compositionally biased region" description="Polar residues" evidence="1">
    <location>
        <begin position="283"/>
        <end position="302"/>
    </location>
</feature>
<gene>
    <name evidence="2" type="primary">KAFR0B06660</name>
    <name evidence="2" type="ORF">KAFR_0B06660</name>
</gene>